<evidence type="ECO:0000259" key="4">
    <source>
        <dbReference type="PROSITE" id="PS51178"/>
    </source>
</evidence>
<evidence type="ECO:0000313" key="5">
    <source>
        <dbReference type="EMBL" id="MYM54821.1"/>
    </source>
</evidence>
<feature type="signal peptide" evidence="3">
    <location>
        <begin position="1"/>
        <end position="17"/>
    </location>
</feature>
<gene>
    <name evidence="5" type="ORF">GR167_05875</name>
</gene>
<reference evidence="5 6" key="1">
    <citation type="submission" date="2020-01" db="EMBL/GenBank/DDBJ databases">
        <authorList>
            <person name="Chen S."/>
        </authorList>
    </citation>
    <scope>NUCLEOTIDE SEQUENCE [LARGE SCALE GENOMIC DNA]</scope>
    <source>
        <strain evidence="5 6">GS-10</strain>
    </source>
</reference>
<dbReference type="CDD" id="cd06577">
    <property type="entry name" value="PASTA_pknB"/>
    <property type="match status" value="2"/>
</dbReference>
<feature type="region of interest" description="Disordered" evidence="2">
    <location>
        <begin position="627"/>
        <end position="649"/>
    </location>
</feature>
<dbReference type="RefSeq" id="WP_160972489.1">
    <property type="nucleotide sequence ID" value="NZ_WWEN01000002.1"/>
</dbReference>
<dbReference type="PROSITE" id="PS51178">
    <property type="entry name" value="PASTA"/>
    <property type="match status" value="1"/>
</dbReference>
<feature type="chain" id="PRO_5026713488" evidence="3">
    <location>
        <begin position="18"/>
        <end position="933"/>
    </location>
</feature>
<keyword evidence="6" id="KW-1185">Reference proteome</keyword>
<comment type="caution">
    <text evidence="5">The sequence shown here is derived from an EMBL/GenBank/DDBJ whole genome shotgun (WGS) entry which is preliminary data.</text>
</comment>
<proteinExistence type="predicted"/>
<evidence type="ECO:0000313" key="6">
    <source>
        <dbReference type="Proteomes" id="UP000479043"/>
    </source>
</evidence>
<evidence type="ECO:0000256" key="1">
    <source>
        <dbReference type="SAM" id="Coils"/>
    </source>
</evidence>
<organism evidence="5 6">
    <name type="scientific">Thalassovita mangrovi</name>
    <dbReference type="NCBI Taxonomy" id="2692236"/>
    <lineage>
        <taxon>Bacteria</taxon>
        <taxon>Pseudomonadati</taxon>
        <taxon>Pseudomonadota</taxon>
        <taxon>Alphaproteobacteria</taxon>
        <taxon>Rhodobacterales</taxon>
        <taxon>Roseobacteraceae</taxon>
        <taxon>Thalassovita</taxon>
    </lineage>
</organism>
<keyword evidence="1" id="KW-0175">Coiled coil</keyword>
<dbReference type="Gene3D" id="3.30.10.20">
    <property type="match status" value="1"/>
</dbReference>
<dbReference type="Pfam" id="PF03793">
    <property type="entry name" value="PASTA"/>
    <property type="match status" value="1"/>
</dbReference>
<protein>
    <submittedName>
        <fullName evidence="5">PASTA domain-containing protein</fullName>
    </submittedName>
</protein>
<feature type="region of interest" description="Disordered" evidence="2">
    <location>
        <begin position="491"/>
        <end position="510"/>
    </location>
</feature>
<feature type="region of interest" description="Disordered" evidence="2">
    <location>
        <begin position="772"/>
        <end position="811"/>
    </location>
</feature>
<feature type="region of interest" description="Disordered" evidence="2">
    <location>
        <begin position="675"/>
        <end position="712"/>
    </location>
</feature>
<keyword evidence="3" id="KW-0732">Signal</keyword>
<feature type="domain" description="PASTA" evidence="4">
    <location>
        <begin position="457"/>
        <end position="526"/>
    </location>
</feature>
<accession>A0A6L8LFJ0</accession>
<dbReference type="Proteomes" id="UP000479043">
    <property type="component" value="Unassembled WGS sequence"/>
</dbReference>
<dbReference type="AlphaFoldDB" id="A0A6L8LFJ0"/>
<evidence type="ECO:0000256" key="3">
    <source>
        <dbReference type="SAM" id="SignalP"/>
    </source>
</evidence>
<dbReference type="InterPro" id="IPR005543">
    <property type="entry name" value="PASTA_dom"/>
</dbReference>
<evidence type="ECO:0000256" key="2">
    <source>
        <dbReference type="SAM" id="MobiDB-lite"/>
    </source>
</evidence>
<sequence>MVIAAIMLWLAALPGFAERVGFQPDYDFQDQMDKVKEDGHDCLPPSYSIQLDPFWVRVGGKAFDTCVSENMTTTQLIKYMALGAGSLTPAGVYLAPYTASELKSDGVKCLMKAYVEASDSLSSSEKDNWRGRIDAGFAVKDWAGFAGNIKEFADPDAAKVTKAFVEFSAASLERMSEAKSFSEAMKAAMEQSWRDVSIYFYGELPVVLEEYDQYVKECRYGLARTALDRAIKLADRECRALGHEYRLLEQEIVSSIYRNWEVMGQDLIGDDPAMVLLRNQQRSMKRDLVDAKNEVLDYVKNFDELEKKDKALERLTWQFEKEQADYARQLERTRQALDGPAACYAIGELRNLLSDKTGACRASFFRGPLAGLNGQPEAVEQELYLVASRKSSEWWGEVSQIRTLFNTCREGEGFSRIAALKSKVQADPIVLVTEDGCKPVDQPVLMETLDKFAPLPHCRKTTVPEIVGQSLATAAGMLNDAELVISGKPEMVEPKEGQTPGTVVKSDPKPGSSARIWTGVKLAVLDKFPEEEEELVEMPEVLGLTETAAKEAVSDAGLTPVVKKGLAANKIEYKPEYIYHATHDEGDMLPPLTEVVMTKYGPRPMVKVPTIAGPDIAKARGILSAAGLTPGDPAAGDPPPEGKEPGEIYGSIPEAESEQEMFTTVQPLVYGLRAQQPGEEGGDEAGDEGDDEGEGDDEAETRPIPTVSGKPPAVATSMIEADDFFVAGSISPGNPAKDDEVPGMVQSTVPAIGSPQPKGTVVNMLIVMPVQGGDEAPAPQEDTAQPEPEGDGGGWIGRWRVAGTHTSDSGKTTEIRGLMEIAQEQGILILTWSTEKDGALKEVIKLPMANGADNVLRLHPSALKSMEDDGAGSESSGGIIGQEVSKIALMFREILKTLAISRQGEQCALTVTDPKKGPMTLAFSCIREEGASQ</sequence>
<feature type="compositionally biased region" description="Acidic residues" evidence="2">
    <location>
        <begin position="680"/>
        <end position="699"/>
    </location>
</feature>
<name>A0A6L8LFJ0_9RHOB</name>
<dbReference type="EMBL" id="WWEN01000002">
    <property type="protein sequence ID" value="MYM54821.1"/>
    <property type="molecule type" value="Genomic_DNA"/>
</dbReference>
<feature type="coiled-coil region" evidence="1">
    <location>
        <begin position="231"/>
        <end position="308"/>
    </location>
</feature>